<dbReference type="Gene3D" id="1.10.10.160">
    <property type="match status" value="1"/>
</dbReference>
<dbReference type="OrthoDB" id="1470711at2759"/>
<evidence type="ECO:0000256" key="5">
    <source>
        <dbReference type="ARBA" id="ARBA00022840"/>
    </source>
</evidence>
<keyword evidence="7" id="KW-0413">Isomerase</keyword>
<dbReference type="InterPro" id="IPR014017">
    <property type="entry name" value="DNA_helicase_UvrD-like_C"/>
</dbReference>
<evidence type="ECO:0000256" key="8">
    <source>
        <dbReference type="ARBA" id="ARBA00034617"/>
    </source>
</evidence>
<dbReference type="EMBL" id="HE978315">
    <property type="protein sequence ID" value="CCK68624.1"/>
    <property type="molecule type" value="Genomic_DNA"/>
</dbReference>
<evidence type="ECO:0000256" key="11">
    <source>
        <dbReference type="PROSITE-ProRule" id="PRU00560"/>
    </source>
</evidence>
<dbReference type="GO" id="GO:2000042">
    <property type="term" value="P:negative regulation of double-strand break repair via homologous recombination"/>
    <property type="evidence" value="ECO:0007669"/>
    <property type="project" value="EnsemblFungi"/>
</dbReference>
<evidence type="ECO:0000256" key="10">
    <source>
        <dbReference type="ARBA" id="ARBA00048988"/>
    </source>
</evidence>
<proteinExistence type="inferred from homology"/>
<feature type="binding site" evidence="11">
    <location>
        <begin position="35"/>
        <end position="42"/>
    </location>
    <ligand>
        <name>ATP</name>
        <dbReference type="ChEBI" id="CHEBI:30616"/>
    </ligand>
</feature>
<evidence type="ECO:0000256" key="4">
    <source>
        <dbReference type="ARBA" id="ARBA00022806"/>
    </source>
</evidence>
<dbReference type="PANTHER" id="PTHR11070:SF2">
    <property type="entry name" value="ATP-DEPENDENT DNA HELICASE SRS2"/>
    <property type="match status" value="1"/>
</dbReference>
<evidence type="ECO:0000256" key="2">
    <source>
        <dbReference type="ARBA" id="ARBA00022741"/>
    </source>
</evidence>
<accession>J7S3B3</accession>
<feature type="compositionally biased region" description="Low complexity" evidence="12">
    <location>
        <begin position="696"/>
        <end position="708"/>
    </location>
</feature>
<feature type="region of interest" description="Disordered" evidence="12">
    <location>
        <begin position="677"/>
        <end position="716"/>
    </location>
</feature>
<dbReference type="GO" id="GO:0016787">
    <property type="term" value="F:hydrolase activity"/>
    <property type="evidence" value="ECO:0007669"/>
    <property type="project" value="UniProtKB-UniRule"/>
</dbReference>
<dbReference type="STRING" id="1071383.J7S3B3"/>
<dbReference type="GO" id="GO:0043138">
    <property type="term" value="F:3'-5' DNA helicase activity"/>
    <property type="evidence" value="ECO:0007669"/>
    <property type="project" value="UniProtKB-EC"/>
</dbReference>
<dbReference type="GO" id="GO:0005634">
    <property type="term" value="C:nucleus"/>
    <property type="evidence" value="ECO:0007669"/>
    <property type="project" value="EnsemblFungi"/>
</dbReference>
<comment type="catalytic activity">
    <reaction evidence="10">
        <text>ATP + H2O = ADP + phosphate + H(+)</text>
        <dbReference type="Rhea" id="RHEA:13065"/>
        <dbReference type="ChEBI" id="CHEBI:15377"/>
        <dbReference type="ChEBI" id="CHEBI:15378"/>
        <dbReference type="ChEBI" id="CHEBI:30616"/>
        <dbReference type="ChEBI" id="CHEBI:43474"/>
        <dbReference type="ChEBI" id="CHEBI:456216"/>
        <dbReference type="EC" id="5.6.2.4"/>
    </reaction>
</comment>
<dbReference type="PROSITE" id="PS51217">
    <property type="entry name" value="UVRD_HELICASE_CTER"/>
    <property type="match status" value="1"/>
</dbReference>
<sequence length="1064" mass="119726">MQQCDNDLDRILSSLNKQQRLATEFDPTQVLQIIAGPGTGKTKVLTSRVAFLLLKHKWSPKDIVVTTFTNKAAKEMVERLTSMLAHTGVNVGDLNIGTFHSVCLRILTRFGDKIGLTPGWRIIEEKEVDAIVNEMIEKTPDQVRDYASSFDRIVNLCRPKGNGEEWVIHPKMIKKEISRLKSCAILPEEYANESVHDSALAHYYEVYHKELTKLNALDFDDLLMYCFRLLSEERCMPHIKHVFVDEFQDTNSIQMDLMFMLAKGNHHVSRGITVVGDPDQSIYAFRNALVHNFQEMANKSPLQCSQIVLIENYRSSQKILNTSETLIKQQTKGRTLRTPLHAQFDCKFPPVYVNFPVQFLQGTSLAKEILYLKALPSLFSYSDFAILVRQRRQIKSIESALIEHRIPYHIIRGRAFWDLKEITAILNLLRCVYSDNEKNALLTSLLYPSRGLGQTSADKLTLLMDQNPLESPYNVLKNVASNQLPFSGGNKIKSVIISFVHMIDSCRSLLGQPPSTVLEGIFDQLYQMSGLQQEYLYVDGKNKSSDTGSERDITAKAPNYENPRHKNVMLLKSYFMENKAIEDLLIDQKNETSNGVSNSGSDGKELDAKTYICNFFNSLSVFTTELSETDTLADDDKNKNGEGQITISTIHGAKGLEWPVVLIPGCVEGIIPSIFSKDDEDEDIDEDDEDNDAEQSNENKTSKNNTNSKRGKNTEATLDEERRMFFVAQTRAKVLLYLSSVTESNNATVGGPSRFLTPELMSTMVDDQKVFQNEQNIKALYKALGKGMPSLEPSFSIKQLVRDYSKFIQNSRIFVWNGDGVRKSATPGFTEQHQAPMAALNAEFTTAAAQLKVESPEKNPVKMYSAMSSSKRSSVKGKDFSSSAKSYAPTSIRKVAHRPSIKAPDNYGKVATKRKLFVSPTNSPAKTENNTKKSCLNHIPDSNLSPQITTPRVNLEQADTHSNYFNQGSQTTRRPSSRKINTQPIKIGTHASITEHEPIYEVKPEPSRWEDTTAAEILHNPDDLTVDNRPIFATAKTLAKAVKKPTRTKVKKNLERISQILVTK</sequence>
<keyword evidence="2 11" id="KW-0547">Nucleotide-binding</keyword>
<evidence type="ECO:0000259" key="13">
    <source>
        <dbReference type="PROSITE" id="PS51198"/>
    </source>
</evidence>
<dbReference type="GO" id="GO:0003677">
    <property type="term" value="F:DNA binding"/>
    <property type="evidence" value="ECO:0007669"/>
    <property type="project" value="UniProtKB-KW"/>
</dbReference>
<evidence type="ECO:0000256" key="12">
    <source>
        <dbReference type="SAM" id="MobiDB-lite"/>
    </source>
</evidence>
<evidence type="ECO:0000256" key="9">
    <source>
        <dbReference type="ARBA" id="ARBA00034808"/>
    </source>
</evidence>
<dbReference type="RefSeq" id="XP_022462870.1">
    <property type="nucleotide sequence ID" value="XM_022611464.1"/>
</dbReference>
<dbReference type="SUPFAM" id="SSF52540">
    <property type="entry name" value="P-loop containing nucleoside triphosphate hydrolases"/>
    <property type="match status" value="1"/>
</dbReference>
<dbReference type="Pfam" id="PF00580">
    <property type="entry name" value="UvrD-helicase"/>
    <property type="match status" value="1"/>
</dbReference>
<keyword evidence="6" id="KW-0238">DNA-binding</keyword>
<dbReference type="AlphaFoldDB" id="J7S3B3"/>
<dbReference type="PROSITE" id="PS51198">
    <property type="entry name" value="UVRD_HELICASE_ATP_BIND"/>
    <property type="match status" value="1"/>
</dbReference>
<keyword evidence="4 11" id="KW-0347">Helicase</keyword>
<keyword evidence="5 11" id="KW-0067">ATP-binding</keyword>
<evidence type="ECO:0000256" key="7">
    <source>
        <dbReference type="ARBA" id="ARBA00023235"/>
    </source>
</evidence>
<dbReference type="GO" id="GO:0005524">
    <property type="term" value="F:ATP binding"/>
    <property type="evidence" value="ECO:0007669"/>
    <property type="project" value="UniProtKB-UniRule"/>
</dbReference>
<keyword evidence="16" id="KW-1185">Reference proteome</keyword>
<reference evidence="15 16" key="1">
    <citation type="journal article" date="2011" name="Proc. Natl. Acad. Sci. U.S.A.">
        <title>Evolutionary erosion of yeast sex chromosomes by mating-type switching accidents.</title>
        <authorList>
            <person name="Gordon J.L."/>
            <person name="Armisen D."/>
            <person name="Proux-Wera E."/>
            <person name="Oheigeartaigh S.S."/>
            <person name="Byrne K.P."/>
            <person name="Wolfe K.H."/>
        </authorList>
    </citation>
    <scope>NUCLEOTIDE SEQUENCE [LARGE SCALE GENOMIC DNA]</scope>
    <source>
        <strain evidence="16">ATCC MYA-139 / BCRC 22969 / CBS 8797 / CCRC 22969 / KCTC 17520 / NBRC 10181 / NCYC 3082</strain>
    </source>
</reference>
<dbReference type="GO" id="GO:0007127">
    <property type="term" value="P:meiosis I"/>
    <property type="evidence" value="ECO:0007669"/>
    <property type="project" value="EnsemblFungi"/>
</dbReference>
<feature type="compositionally biased region" description="Acidic residues" evidence="12">
    <location>
        <begin position="678"/>
        <end position="695"/>
    </location>
</feature>
<dbReference type="eggNOG" id="KOG2108">
    <property type="taxonomic scope" value="Eukaryota"/>
</dbReference>
<evidence type="ECO:0000259" key="14">
    <source>
        <dbReference type="PROSITE" id="PS51217"/>
    </source>
</evidence>
<dbReference type="InterPro" id="IPR027417">
    <property type="entry name" value="P-loop_NTPase"/>
</dbReference>
<organism evidence="15 16">
    <name type="scientific">Huiozyma naganishii (strain ATCC MYA-139 / BCRC 22969 / CBS 8797 / KCTC 17520 / NBRC 10181 / NCYC 3082 / Yp74L-3)</name>
    <name type="common">Yeast</name>
    <name type="synonym">Kazachstania naganishii</name>
    <dbReference type="NCBI Taxonomy" id="1071383"/>
    <lineage>
        <taxon>Eukaryota</taxon>
        <taxon>Fungi</taxon>
        <taxon>Dikarya</taxon>
        <taxon>Ascomycota</taxon>
        <taxon>Saccharomycotina</taxon>
        <taxon>Saccharomycetes</taxon>
        <taxon>Saccharomycetales</taxon>
        <taxon>Saccharomycetaceae</taxon>
        <taxon>Huiozyma</taxon>
    </lineage>
</organism>
<evidence type="ECO:0000256" key="6">
    <source>
        <dbReference type="ARBA" id="ARBA00023125"/>
    </source>
</evidence>
<dbReference type="GO" id="GO:0042262">
    <property type="term" value="P:DNA protection"/>
    <property type="evidence" value="ECO:0007669"/>
    <property type="project" value="EnsemblFungi"/>
</dbReference>
<name>J7S3B3_HUIN7</name>
<dbReference type="InterPro" id="IPR000212">
    <property type="entry name" value="DNA_helicase_UvrD/REP"/>
</dbReference>
<feature type="domain" description="UvrD-like helicase C-terminal" evidence="14">
    <location>
        <begin position="317"/>
        <end position="655"/>
    </location>
</feature>
<dbReference type="Gene3D" id="1.10.486.10">
    <property type="entry name" value="PCRA, domain 4"/>
    <property type="match status" value="2"/>
</dbReference>
<dbReference type="GO" id="GO:1990986">
    <property type="term" value="P:DNA recombinase disassembly"/>
    <property type="evidence" value="ECO:0007669"/>
    <property type="project" value="EnsemblFungi"/>
</dbReference>
<reference evidence="16" key="2">
    <citation type="submission" date="2012-08" db="EMBL/GenBank/DDBJ databases">
        <title>Genome sequence of Kazachstania naganishii.</title>
        <authorList>
            <person name="Gordon J.L."/>
            <person name="Armisen D."/>
            <person name="Proux-Wera E."/>
            <person name="OhEigeartaigh S.S."/>
            <person name="Byrne K.P."/>
            <person name="Wolfe K.H."/>
        </authorList>
    </citation>
    <scope>NUCLEOTIDE SEQUENCE [LARGE SCALE GENOMIC DNA]</scope>
    <source>
        <strain evidence="16">ATCC MYA-139 / BCRC 22969 / CBS 8797 / CCRC 22969 / KCTC 17520 / NBRC 10181 / NCYC 3082</strain>
    </source>
</reference>
<protein>
    <recommendedName>
        <fullName evidence="9">DNA 3'-5' helicase</fullName>
        <ecNumber evidence="9">5.6.2.4</ecNumber>
    </recommendedName>
</protein>
<feature type="region of interest" description="Disordered" evidence="12">
    <location>
        <begin position="920"/>
        <end position="947"/>
    </location>
</feature>
<evidence type="ECO:0000313" key="15">
    <source>
        <dbReference type="EMBL" id="CCK68624.1"/>
    </source>
</evidence>
<evidence type="ECO:0000313" key="16">
    <source>
        <dbReference type="Proteomes" id="UP000006310"/>
    </source>
</evidence>
<dbReference type="GO" id="GO:0000725">
    <property type="term" value="P:recombinational repair"/>
    <property type="evidence" value="ECO:0007669"/>
    <property type="project" value="TreeGrafter"/>
</dbReference>
<dbReference type="KEGG" id="kng:KNAG_0B01810"/>
<dbReference type="PANTHER" id="PTHR11070">
    <property type="entry name" value="UVRD / RECB / PCRA DNA HELICASE FAMILY MEMBER"/>
    <property type="match status" value="1"/>
</dbReference>
<dbReference type="OMA" id="FFVAQTR"/>
<dbReference type="GO" id="GO:0008047">
    <property type="term" value="F:enzyme activator activity"/>
    <property type="evidence" value="ECO:0007669"/>
    <property type="project" value="EnsemblFungi"/>
</dbReference>
<dbReference type="EC" id="5.6.2.4" evidence="9"/>
<dbReference type="CDD" id="cd17932">
    <property type="entry name" value="DEXQc_UvrD"/>
    <property type="match status" value="1"/>
</dbReference>
<dbReference type="Proteomes" id="UP000006310">
    <property type="component" value="Chromosome 2"/>
</dbReference>
<feature type="domain" description="UvrD-like helicase ATP-binding" evidence="13">
    <location>
        <begin position="14"/>
        <end position="316"/>
    </location>
</feature>
<dbReference type="GeneID" id="34524274"/>
<gene>
    <name evidence="15" type="primary">KNAG0B01810</name>
    <name evidence="15" type="ordered locus">KNAG_0B01810</name>
</gene>
<evidence type="ECO:0000256" key="1">
    <source>
        <dbReference type="ARBA" id="ARBA00009922"/>
    </source>
</evidence>
<comment type="catalytic activity">
    <reaction evidence="8">
        <text>Couples ATP hydrolysis with the unwinding of duplex DNA by translocating in the 3'-5' direction.</text>
        <dbReference type="EC" id="5.6.2.4"/>
    </reaction>
</comment>
<dbReference type="InterPro" id="IPR014016">
    <property type="entry name" value="UvrD-like_ATP-bd"/>
</dbReference>
<evidence type="ECO:0000256" key="3">
    <source>
        <dbReference type="ARBA" id="ARBA00022801"/>
    </source>
</evidence>
<keyword evidence="3 11" id="KW-0378">Hydrolase</keyword>
<comment type="similarity">
    <text evidence="1">Belongs to the helicase family. UvrD subfamily.</text>
</comment>
<dbReference type="GO" id="GO:0006303">
    <property type="term" value="P:double-strand break repair via nonhomologous end joining"/>
    <property type="evidence" value="ECO:0007669"/>
    <property type="project" value="EnsemblFungi"/>
</dbReference>
<dbReference type="InterPro" id="IPR013986">
    <property type="entry name" value="DExx_box_DNA_helicase_dom_sf"/>
</dbReference>
<dbReference type="HOGENOM" id="CLU_004585_4_0_1"/>
<dbReference type="Pfam" id="PF13361">
    <property type="entry name" value="UvrD_C"/>
    <property type="match status" value="1"/>
</dbReference>
<dbReference type="Gene3D" id="3.40.50.300">
    <property type="entry name" value="P-loop containing nucleotide triphosphate hydrolases"/>
    <property type="match status" value="3"/>
</dbReference>